<accession>A0A8J4FTU5</accession>
<organism evidence="1 2">
    <name type="scientific">Volvox reticuliferus</name>
    <dbReference type="NCBI Taxonomy" id="1737510"/>
    <lineage>
        <taxon>Eukaryota</taxon>
        <taxon>Viridiplantae</taxon>
        <taxon>Chlorophyta</taxon>
        <taxon>core chlorophytes</taxon>
        <taxon>Chlorophyceae</taxon>
        <taxon>CS clade</taxon>
        <taxon>Chlamydomonadales</taxon>
        <taxon>Volvocaceae</taxon>
        <taxon>Volvox</taxon>
    </lineage>
</organism>
<dbReference type="AlphaFoldDB" id="A0A8J4FTU5"/>
<sequence>MELRKQSCLGGAFRAPCLRRLVSADVRHLVRRSSLRRHPRCSPSSKPSLDNGDDRVQAIIERRLSQERLKAVVQSELQARRKKLEDDEALLKKLEDDEELLKNLEDHEALLKKLEDREALLKKLEDREVGGRDLVQVQAALEGRLSHERLKTVVYSRLQGLLKNLEDHEGLSKVDSQEVKTAAEDYCKADTEAGAGPSSLGGGGLSTACQQPGEEIQSFWKALLGLDITVNSSLSLPSGVYLLGRVCWGSSLFVRPCYRGLFNRMMSLHSSNLNRRFLITGTPGIGKSFFAVVLMLWLVKEKDVSTIVYQCEEERCLFTAKGTDLNVEEGSITDFDKELKDPTAWWIVDMATPTRKPANTVLLSSPARERYKEFLKLRGATALYMPIWTDEEIEKCRLQLYPSLDDAMVRTLMSKWGNIPRYVLEKAMDEVAQSSLDDAITTCKWEDIMACIGMPDSAGDASHKLVHLEVVGDQYNKKVMMPASQYVAQQIVAKMGNGHMRLLKDLVHLSIGFPAYAAAAGVFFETYAHRRLQQGGSFQVRQLHPSKMKDPMDAEPFVLQQCSDIHVFHKLEEVEQHFNNTYYVPHVSNFPAVDALMQPNILLQMTIAQKAGVNESGLKAAAGRLLHKPARLYFVVPDNIFGAFRFVSGIPVDIEQWVLKLPWK</sequence>
<dbReference type="InterPro" id="IPR052980">
    <property type="entry name" value="Crinkler_effector"/>
</dbReference>
<dbReference type="PANTHER" id="PTHR33129:SF1">
    <property type="entry name" value="ATP-BINDING PROTEIN"/>
    <property type="match status" value="1"/>
</dbReference>
<dbReference type="OrthoDB" id="526326at2759"/>
<proteinExistence type="predicted"/>
<gene>
    <name evidence="1" type="ORF">Vretimale_18118</name>
</gene>
<dbReference type="PANTHER" id="PTHR33129">
    <property type="entry name" value="PROTEIN KINASE DOMAIN-CONTAINING PROTEIN-RELATED"/>
    <property type="match status" value="1"/>
</dbReference>
<dbReference type="InterPro" id="IPR027417">
    <property type="entry name" value="P-loop_NTPase"/>
</dbReference>
<dbReference type="SUPFAM" id="SSF52540">
    <property type="entry name" value="P-loop containing nucleoside triphosphate hydrolases"/>
    <property type="match status" value="1"/>
</dbReference>
<comment type="caution">
    <text evidence="1">The sequence shown here is derived from an EMBL/GenBank/DDBJ whole genome shotgun (WGS) entry which is preliminary data.</text>
</comment>
<dbReference type="EMBL" id="BNCQ01000063">
    <property type="protein sequence ID" value="GIM15274.1"/>
    <property type="molecule type" value="Genomic_DNA"/>
</dbReference>
<evidence type="ECO:0000313" key="2">
    <source>
        <dbReference type="Proteomes" id="UP000722791"/>
    </source>
</evidence>
<protein>
    <submittedName>
        <fullName evidence="1">Uncharacterized protein</fullName>
    </submittedName>
</protein>
<evidence type="ECO:0000313" key="1">
    <source>
        <dbReference type="EMBL" id="GIM15274.1"/>
    </source>
</evidence>
<name>A0A8J4FTU5_9CHLO</name>
<dbReference type="Proteomes" id="UP000722791">
    <property type="component" value="Unassembled WGS sequence"/>
</dbReference>
<reference evidence="1" key="1">
    <citation type="journal article" date="2021" name="Proc. Natl. Acad. Sci. U.S.A.">
        <title>Three genomes in the algal genus Volvox reveal the fate of a haploid sex-determining region after a transition to homothallism.</title>
        <authorList>
            <person name="Yamamoto K."/>
            <person name="Hamaji T."/>
            <person name="Kawai-Toyooka H."/>
            <person name="Matsuzaki R."/>
            <person name="Takahashi F."/>
            <person name="Nishimura Y."/>
            <person name="Kawachi M."/>
            <person name="Noguchi H."/>
            <person name="Minakuchi Y."/>
            <person name="Umen J.G."/>
            <person name="Toyoda A."/>
            <person name="Nozaki H."/>
        </authorList>
    </citation>
    <scope>NUCLEOTIDE SEQUENCE</scope>
    <source>
        <strain evidence="1">NIES-3785</strain>
    </source>
</reference>